<evidence type="ECO:0000313" key="2">
    <source>
        <dbReference type="Proteomes" id="UP001595885"/>
    </source>
</evidence>
<dbReference type="RefSeq" id="WP_379742596.1">
    <property type="nucleotide sequence ID" value="NZ_JBHSGW010000027.1"/>
</dbReference>
<proteinExistence type="predicted"/>
<sequence>MKTYIFIFTLVFISLISCNSSKEITNNDDPKLVSDTVRIANDEIEYEVIIIDGGFTSWFNSMAKPRSFYTQSYLEARNRFWVLEWNRRANLPTVYNSNLYEMPINYETGIDYGFEVNYMIYNYLTYFQLTNKQQLGGFPARL</sequence>
<evidence type="ECO:0000313" key="1">
    <source>
        <dbReference type="EMBL" id="MFC4740699.1"/>
    </source>
</evidence>
<keyword evidence="2" id="KW-1185">Reference proteome</keyword>
<dbReference type="Pfam" id="PF19643">
    <property type="entry name" value="DUF6146"/>
    <property type="match status" value="1"/>
</dbReference>
<name>A0ABV9P9Q0_9FLAO</name>
<dbReference type="InterPro" id="IPR046144">
    <property type="entry name" value="DUF6146"/>
</dbReference>
<dbReference type="EMBL" id="JBHSGW010000027">
    <property type="protein sequence ID" value="MFC4740699.1"/>
    <property type="molecule type" value="Genomic_DNA"/>
</dbReference>
<dbReference type="PROSITE" id="PS51257">
    <property type="entry name" value="PROKAR_LIPOPROTEIN"/>
    <property type="match status" value="1"/>
</dbReference>
<protein>
    <submittedName>
        <fullName evidence="1">DUF6146 family protein</fullName>
    </submittedName>
</protein>
<accession>A0ABV9P9Q0</accession>
<gene>
    <name evidence="1" type="ORF">ACFO3U_11915</name>
</gene>
<comment type="caution">
    <text evidence="1">The sequence shown here is derived from an EMBL/GenBank/DDBJ whole genome shotgun (WGS) entry which is preliminary data.</text>
</comment>
<dbReference type="Proteomes" id="UP001595885">
    <property type="component" value="Unassembled WGS sequence"/>
</dbReference>
<organism evidence="1 2">
    <name type="scientific">Flavobacterium ponti</name>
    <dbReference type="NCBI Taxonomy" id="665133"/>
    <lineage>
        <taxon>Bacteria</taxon>
        <taxon>Pseudomonadati</taxon>
        <taxon>Bacteroidota</taxon>
        <taxon>Flavobacteriia</taxon>
        <taxon>Flavobacteriales</taxon>
        <taxon>Flavobacteriaceae</taxon>
        <taxon>Flavobacterium</taxon>
    </lineage>
</organism>
<reference evidence="2" key="1">
    <citation type="journal article" date="2019" name="Int. J. Syst. Evol. Microbiol.">
        <title>The Global Catalogue of Microorganisms (GCM) 10K type strain sequencing project: providing services to taxonomists for standard genome sequencing and annotation.</title>
        <authorList>
            <consortium name="The Broad Institute Genomics Platform"/>
            <consortium name="The Broad Institute Genome Sequencing Center for Infectious Disease"/>
            <person name="Wu L."/>
            <person name="Ma J."/>
        </authorList>
    </citation>
    <scope>NUCLEOTIDE SEQUENCE [LARGE SCALE GENOMIC DNA]</scope>
    <source>
        <strain evidence="2">CCUG 50349</strain>
    </source>
</reference>